<feature type="domain" description="N-acetyltransferase" evidence="1">
    <location>
        <begin position="9"/>
        <end position="175"/>
    </location>
</feature>
<dbReference type="SUPFAM" id="SSF55729">
    <property type="entry name" value="Acyl-CoA N-acyltransferases (Nat)"/>
    <property type="match status" value="1"/>
</dbReference>
<dbReference type="InterPro" id="IPR000182">
    <property type="entry name" value="GNAT_dom"/>
</dbReference>
<name>A0A1X7H2V3_9BACL</name>
<dbReference type="EMBL" id="LT840184">
    <property type="protein sequence ID" value="SMF78808.1"/>
    <property type="molecule type" value="Genomic_DNA"/>
</dbReference>
<evidence type="ECO:0000313" key="3">
    <source>
        <dbReference type="Proteomes" id="UP000192940"/>
    </source>
</evidence>
<dbReference type="PANTHER" id="PTHR43415:SF3">
    <property type="entry name" value="GNAT-FAMILY ACETYLTRANSFERASE"/>
    <property type="match status" value="1"/>
</dbReference>
<organism evidence="2 3">
    <name type="scientific">Paenibacillus uliginis N3/975</name>
    <dbReference type="NCBI Taxonomy" id="1313296"/>
    <lineage>
        <taxon>Bacteria</taxon>
        <taxon>Bacillati</taxon>
        <taxon>Bacillota</taxon>
        <taxon>Bacilli</taxon>
        <taxon>Bacillales</taxon>
        <taxon>Paenibacillaceae</taxon>
        <taxon>Paenibacillus</taxon>
    </lineage>
</organism>
<dbReference type="Proteomes" id="UP000192940">
    <property type="component" value="Chromosome I"/>
</dbReference>
<evidence type="ECO:0000259" key="1">
    <source>
        <dbReference type="PROSITE" id="PS51186"/>
    </source>
</evidence>
<sequence>MPRLIGDRIILREYCKEDLKFMRQWCNDPEIVDNLSDIFLFPHTVNGTEQYLNSILEGNTEQKGFVIAHKDTEEYIGQIDLFRIDWKNRSTELGIVIGIKEYLGNGYGTEAIKILQDFVFNRLNLNRLQLEVHDFNERAYRCYLKCGFKEEGRLREKNFVNGRYSDTIYMSILKREYEELNKQ</sequence>
<reference evidence="2 3" key="1">
    <citation type="submission" date="2017-04" db="EMBL/GenBank/DDBJ databases">
        <authorList>
            <person name="Afonso C.L."/>
            <person name="Miller P.J."/>
            <person name="Scott M.A."/>
            <person name="Spackman E."/>
            <person name="Goraichik I."/>
            <person name="Dimitrov K.M."/>
            <person name="Suarez D.L."/>
            <person name="Swayne D.E."/>
        </authorList>
    </citation>
    <scope>NUCLEOTIDE SEQUENCE [LARGE SCALE GENOMIC DNA]</scope>
    <source>
        <strain evidence="2 3">N3/975</strain>
    </source>
</reference>
<dbReference type="PROSITE" id="PS51186">
    <property type="entry name" value="GNAT"/>
    <property type="match status" value="1"/>
</dbReference>
<keyword evidence="2" id="KW-0808">Transferase</keyword>
<dbReference type="Pfam" id="PF13302">
    <property type="entry name" value="Acetyltransf_3"/>
    <property type="match status" value="1"/>
</dbReference>
<dbReference type="STRING" id="1313296.SAMN05661091_1612"/>
<accession>A0A1X7H2V3</accession>
<keyword evidence="3" id="KW-1185">Reference proteome</keyword>
<dbReference type="GO" id="GO:0016747">
    <property type="term" value="F:acyltransferase activity, transferring groups other than amino-acyl groups"/>
    <property type="evidence" value="ECO:0007669"/>
    <property type="project" value="InterPro"/>
</dbReference>
<proteinExistence type="predicted"/>
<protein>
    <submittedName>
        <fullName evidence="2">Protein N-acetyltransferase, RimJ/RimL family</fullName>
    </submittedName>
</protein>
<dbReference type="InterPro" id="IPR016181">
    <property type="entry name" value="Acyl_CoA_acyltransferase"/>
</dbReference>
<dbReference type="PANTHER" id="PTHR43415">
    <property type="entry name" value="SPERMIDINE N(1)-ACETYLTRANSFERASE"/>
    <property type="match status" value="1"/>
</dbReference>
<dbReference type="RefSeq" id="WP_208918522.1">
    <property type="nucleotide sequence ID" value="NZ_LT840184.1"/>
</dbReference>
<dbReference type="AlphaFoldDB" id="A0A1X7H2V3"/>
<dbReference type="Gene3D" id="3.40.630.30">
    <property type="match status" value="1"/>
</dbReference>
<evidence type="ECO:0000313" key="2">
    <source>
        <dbReference type="EMBL" id="SMF78808.1"/>
    </source>
</evidence>
<gene>
    <name evidence="2" type="ORF">SAMN05661091_1612</name>
</gene>